<feature type="domain" description="M23ase beta-sheet core" evidence="3">
    <location>
        <begin position="177"/>
        <end position="275"/>
    </location>
</feature>
<organism evidence="4 5">
    <name type="scientific">Marininema mesophilum</name>
    <dbReference type="NCBI Taxonomy" id="1048340"/>
    <lineage>
        <taxon>Bacteria</taxon>
        <taxon>Bacillati</taxon>
        <taxon>Bacillota</taxon>
        <taxon>Bacilli</taxon>
        <taxon>Bacillales</taxon>
        <taxon>Thermoactinomycetaceae</taxon>
        <taxon>Marininema</taxon>
    </lineage>
</organism>
<feature type="transmembrane region" description="Helical" evidence="2">
    <location>
        <begin position="21"/>
        <end position="48"/>
    </location>
</feature>
<keyword evidence="2" id="KW-1133">Transmembrane helix</keyword>
<dbReference type="PANTHER" id="PTHR21666">
    <property type="entry name" value="PEPTIDASE-RELATED"/>
    <property type="match status" value="1"/>
</dbReference>
<dbReference type="STRING" id="1048340.SAMN05444487_10786"/>
<dbReference type="InterPro" id="IPR050570">
    <property type="entry name" value="Cell_wall_metabolism_enzyme"/>
</dbReference>
<protein>
    <submittedName>
        <fullName evidence="4">Murein DD-endopeptidase MepM and murein hydrolase activator NlpD, contain LysM domain</fullName>
    </submittedName>
</protein>
<dbReference type="EMBL" id="FNNQ01000007">
    <property type="protein sequence ID" value="SDW87945.1"/>
    <property type="molecule type" value="Genomic_DNA"/>
</dbReference>
<dbReference type="CDD" id="cd12797">
    <property type="entry name" value="M23_peptidase"/>
    <property type="match status" value="1"/>
</dbReference>
<evidence type="ECO:0000313" key="4">
    <source>
        <dbReference type="EMBL" id="SDW87945.1"/>
    </source>
</evidence>
<dbReference type="Pfam" id="PF01551">
    <property type="entry name" value="Peptidase_M23"/>
    <property type="match status" value="1"/>
</dbReference>
<dbReference type="AlphaFoldDB" id="A0A1H2X551"/>
<evidence type="ECO:0000313" key="5">
    <source>
        <dbReference type="Proteomes" id="UP000198534"/>
    </source>
</evidence>
<evidence type="ECO:0000256" key="1">
    <source>
        <dbReference type="ARBA" id="ARBA00022729"/>
    </source>
</evidence>
<keyword evidence="2" id="KW-0472">Membrane</keyword>
<keyword evidence="2" id="KW-0812">Transmembrane</keyword>
<gene>
    <name evidence="4" type="ORF">SAMN05444487_10786</name>
</gene>
<dbReference type="Proteomes" id="UP000198534">
    <property type="component" value="Unassembled WGS sequence"/>
</dbReference>
<proteinExistence type="predicted"/>
<name>A0A1H2X551_9BACL</name>
<keyword evidence="4" id="KW-0378">Hydrolase</keyword>
<dbReference type="Gene3D" id="2.70.70.10">
    <property type="entry name" value="Glucose Permease (Domain IIA)"/>
    <property type="match status" value="1"/>
</dbReference>
<dbReference type="SUPFAM" id="SSF51261">
    <property type="entry name" value="Duplicated hybrid motif"/>
    <property type="match status" value="1"/>
</dbReference>
<sequence>MRSTIKGLLVMLRQREGAATVEFVTILPLTLILSFVIWQFAIFGLAIMDTHSAIRDAVKVASLTGDAELAEKEGTSSFGKSEGYKLKKLKVKIKNGEVTAKANTDIPILFMDTKAYTYSSDSDAPLLNSAASFGGDVGVGVGKRAGGAFLGGSVLPGGRLATPIPAPPGCGMSCYSGHTGQDFPAPIGTPIKAAEDGKVVKVINLGDRSYGTYVVIDHGNGVQTLYAHMYSDQPVVKVGDEVKKGQKIGESGNNGNSRGPHLHFEVKIGGRPVDPVAFLK</sequence>
<evidence type="ECO:0000256" key="2">
    <source>
        <dbReference type="SAM" id="Phobius"/>
    </source>
</evidence>
<evidence type="ECO:0000259" key="3">
    <source>
        <dbReference type="Pfam" id="PF01551"/>
    </source>
</evidence>
<dbReference type="RefSeq" id="WP_091739136.1">
    <property type="nucleotide sequence ID" value="NZ_FNNQ01000007.1"/>
</dbReference>
<reference evidence="4 5" key="1">
    <citation type="submission" date="2016-10" db="EMBL/GenBank/DDBJ databases">
        <authorList>
            <person name="de Groot N.N."/>
        </authorList>
    </citation>
    <scope>NUCLEOTIDE SEQUENCE [LARGE SCALE GENOMIC DNA]</scope>
    <source>
        <strain evidence="4 5">DSM 45610</strain>
    </source>
</reference>
<keyword evidence="5" id="KW-1185">Reference proteome</keyword>
<keyword evidence="1" id="KW-0732">Signal</keyword>
<dbReference type="InterPro" id="IPR016047">
    <property type="entry name" value="M23ase_b-sheet_dom"/>
</dbReference>
<dbReference type="PANTHER" id="PTHR21666:SF289">
    <property type="entry name" value="L-ALA--D-GLU ENDOPEPTIDASE"/>
    <property type="match status" value="1"/>
</dbReference>
<dbReference type="OrthoDB" id="9805070at2"/>
<dbReference type="InterPro" id="IPR011055">
    <property type="entry name" value="Dup_hybrid_motif"/>
</dbReference>
<dbReference type="GO" id="GO:0004222">
    <property type="term" value="F:metalloendopeptidase activity"/>
    <property type="evidence" value="ECO:0007669"/>
    <property type="project" value="TreeGrafter"/>
</dbReference>
<accession>A0A1H2X551</accession>